<name>A0A382F9E1_9ZZZZ</name>
<accession>A0A382F9E1</accession>
<dbReference type="AlphaFoldDB" id="A0A382F9E1"/>
<dbReference type="EMBL" id="UINC01048743">
    <property type="protein sequence ID" value="SVB59666.1"/>
    <property type="molecule type" value="Genomic_DNA"/>
</dbReference>
<reference evidence="1" key="1">
    <citation type="submission" date="2018-05" db="EMBL/GenBank/DDBJ databases">
        <authorList>
            <person name="Lanie J.A."/>
            <person name="Ng W.-L."/>
            <person name="Kazmierczak K.M."/>
            <person name="Andrzejewski T.M."/>
            <person name="Davidsen T.M."/>
            <person name="Wayne K.J."/>
            <person name="Tettelin H."/>
            <person name="Glass J.I."/>
            <person name="Rusch D."/>
            <person name="Podicherti R."/>
            <person name="Tsui H.-C.T."/>
            <person name="Winkler M.E."/>
        </authorList>
    </citation>
    <scope>NUCLEOTIDE SEQUENCE</scope>
</reference>
<protein>
    <submittedName>
        <fullName evidence="1">Uncharacterized protein</fullName>
    </submittedName>
</protein>
<evidence type="ECO:0000313" key="1">
    <source>
        <dbReference type="EMBL" id="SVB59666.1"/>
    </source>
</evidence>
<proteinExistence type="predicted"/>
<gene>
    <name evidence="1" type="ORF">METZ01_LOCUS212520</name>
</gene>
<sequence>MITAIITELNESINTRAKQSSQIGPH</sequence>
<organism evidence="1">
    <name type="scientific">marine metagenome</name>
    <dbReference type="NCBI Taxonomy" id="408172"/>
    <lineage>
        <taxon>unclassified sequences</taxon>
        <taxon>metagenomes</taxon>
        <taxon>ecological metagenomes</taxon>
    </lineage>
</organism>